<dbReference type="InterPro" id="IPR029064">
    <property type="entry name" value="Ribosomal_eL30-like_sf"/>
</dbReference>
<dbReference type="PRINTS" id="PR00972">
    <property type="entry name" value="RIBSOMALS12E"/>
</dbReference>
<evidence type="ECO:0000259" key="5">
    <source>
        <dbReference type="Pfam" id="PF01248"/>
    </source>
</evidence>
<feature type="domain" description="Ribosomal protein eL8/eL30/eS12/Gadd45" evidence="5">
    <location>
        <begin position="92"/>
        <end position="185"/>
    </location>
</feature>
<dbReference type="FunFam" id="3.30.1330.30:FF:000019">
    <property type="entry name" value="40S ribosomal protein S12"/>
    <property type="match status" value="1"/>
</dbReference>
<dbReference type="GO" id="GO:1990904">
    <property type="term" value="C:ribonucleoprotein complex"/>
    <property type="evidence" value="ECO:0007669"/>
    <property type="project" value="UniProtKB-KW"/>
</dbReference>
<keyword evidence="7" id="KW-1185">Reference proteome</keyword>
<dbReference type="InterPro" id="IPR004038">
    <property type="entry name" value="Ribosomal_eL8/eL30/eS12/Gad45"/>
</dbReference>
<keyword evidence="3 4" id="KW-0687">Ribonucleoprotein</keyword>
<name>A0AAE0YEP9_9GAST</name>
<evidence type="ECO:0000256" key="3">
    <source>
        <dbReference type="ARBA" id="ARBA00023274"/>
    </source>
</evidence>
<evidence type="ECO:0000256" key="2">
    <source>
        <dbReference type="ARBA" id="ARBA00022980"/>
    </source>
</evidence>
<keyword evidence="2 4" id="KW-0689">Ribosomal protein</keyword>
<dbReference type="GO" id="GO:0003735">
    <property type="term" value="F:structural constituent of ribosome"/>
    <property type="evidence" value="ECO:0007669"/>
    <property type="project" value="InterPro"/>
</dbReference>
<comment type="similarity">
    <text evidence="1 4">Belongs to the eukaryotic ribosomal protein eS12 family.</text>
</comment>
<sequence>MNPSTPAPTCRHTSRPVPVCADSAQNQIPLVSTCVAGSGTKLFATLKPSQIIDLDNVTIDFLFLLLSSRERNIHKLSICQMLKCEPMDIYQALQEVLKTSLIHDGLSRGAKEATKSLDKREAHLCVLANSVDEPLYCKLIEALCNEHGINLLKVDDAKKLGEWAGLCKLDKEGKARKVNACGCVVVKDYGMETPALDVVRNHFKQK</sequence>
<dbReference type="Gene3D" id="3.30.1330.30">
    <property type="match status" value="1"/>
</dbReference>
<dbReference type="Pfam" id="PF01248">
    <property type="entry name" value="Ribosomal_L7Ae"/>
    <property type="match status" value="1"/>
</dbReference>
<protein>
    <recommendedName>
        <fullName evidence="4">40S ribosomal protein S12</fullName>
    </recommendedName>
</protein>
<accession>A0AAE0YEP9</accession>
<organism evidence="6 7">
    <name type="scientific">Elysia crispata</name>
    <name type="common">lettuce slug</name>
    <dbReference type="NCBI Taxonomy" id="231223"/>
    <lineage>
        <taxon>Eukaryota</taxon>
        <taxon>Metazoa</taxon>
        <taxon>Spiralia</taxon>
        <taxon>Lophotrochozoa</taxon>
        <taxon>Mollusca</taxon>
        <taxon>Gastropoda</taxon>
        <taxon>Heterobranchia</taxon>
        <taxon>Euthyneura</taxon>
        <taxon>Panpulmonata</taxon>
        <taxon>Sacoglossa</taxon>
        <taxon>Placobranchoidea</taxon>
        <taxon>Plakobranchidae</taxon>
        <taxon>Elysia</taxon>
    </lineage>
</organism>
<dbReference type="GO" id="GO:0006412">
    <property type="term" value="P:translation"/>
    <property type="evidence" value="ECO:0007669"/>
    <property type="project" value="InterPro"/>
</dbReference>
<dbReference type="PANTHER" id="PTHR11843">
    <property type="entry name" value="40S RIBOSOMAL PROTEIN S12"/>
    <property type="match status" value="1"/>
</dbReference>
<proteinExistence type="inferred from homology"/>
<dbReference type="GO" id="GO:0005840">
    <property type="term" value="C:ribosome"/>
    <property type="evidence" value="ECO:0007669"/>
    <property type="project" value="UniProtKB-KW"/>
</dbReference>
<dbReference type="InterPro" id="IPR000530">
    <property type="entry name" value="Ribosomal_eS12"/>
</dbReference>
<dbReference type="Proteomes" id="UP001283361">
    <property type="component" value="Unassembled WGS sequence"/>
</dbReference>
<evidence type="ECO:0000313" key="7">
    <source>
        <dbReference type="Proteomes" id="UP001283361"/>
    </source>
</evidence>
<evidence type="ECO:0000313" key="6">
    <source>
        <dbReference type="EMBL" id="KAK3742813.1"/>
    </source>
</evidence>
<evidence type="ECO:0000256" key="1">
    <source>
        <dbReference type="ARBA" id="ARBA00005824"/>
    </source>
</evidence>
<dbReference type="EMBL" id="JAWDGP010006339">
    <property type="protein sequence ID" value="KAK3742813.1"/>
    <property type="molecule type" value="Genomic_DNA"/>
</dbReference>
<dbReference type="AlphaFoldDB" id="A0AAE0YEP9"/>
<gene>
    <name evidence="6" type="ORF">RRG08_064212</name>
</gene>
<evidence type="ECO:0000256" key="4">
    <source>
        <dbReference type="RuleBase" id="RU000670"/>
    </source>
</evidence>
<comment type="caution">
    <text evidence="6">The sequence shown here is derived from an EMBL/GenBank/DDBJ whole genome shotgun (WGS) entry which is preliminary data.</text>
</comment>
<reference evidence="6" key="1">
    <citation type="journal article" date="2023" name="G3 (Bethesda)">
        <title>A reference genome for the long-term kleptoplast-retaining sea slug Elysia crispata morphotype clarki.</title>
        <authorList>
            <person name="Eastman K.E."/>
            <person name="Pendleton A.L."/>
            <person name="Shaikh M.A."/>
            <person name="Suttiyut T."/>
            <person name="Ogas R."/>
            <person name="Tomko P."/>
            <person name="Gavelis G."/>
            <person name="Widhalm J.R."/>
            <person name="Wisecaver J.H."/>
        </authorList>
    </citation>
    <scope>NUCLEOTIDE SEQUENCE</scope>
    <source>
        <strain evidence="6">ECLA1</strain>
    </source>
</reference>
<dbReference type="SUPFAM" id="SSF55315">
    <property type="entry name" value="L30e-like"/>
    <property type="match status" value="1"/>
</dbReference>